<sequence>MEPHNNPMGHPMEPHTTTTLDQIMNNNMNNNMNNQFQPQSQIPMPPPPQPQPEPAPLIEILICINSHGTLICIQSNNAQPTSTAIPIETIIANPTSYIFAFRDPIALHYAFSNQATYSLITRHAHYIRLYLLHDLQIGYRPSSPTPMPLSPLNIDNLFFYDSAADPNTKYITPPRILCMPLVRQPQRMDNNRVCTISWPGFDALMNNWRYACRAIPWGHDIWYLVFNLASRGARVPQGVSRSLQMLSTAVCLKERVKGRFRCVVEGCSRGVVERFDEFLVANVAVMGWSVVGDDDEVRVEGWGDGGGGGGAVAAECVVID</sequence>
<gene>
    <name evidence="2" type="ORF">BDQ94DRAFT_171824</name>
</gene>
<dbReference type="Proteomes" id="UP000253729">
    <property type="component" value="Unassembled WGS sequence"/>
</dbReference>
<dbReference type="EMBL" id="KZ852053">
    <property type="protein sequence ID" value="RDH31755.1"/>
    <property type="molecule type" value="Genomic_DNA"/>
</dbReference>
<accession>A0A3F3PXZ3</accession>
<protein>
    <submittedName>
        <fullName evidence="2">Uncharacterized protein</fullName>
    </submittedName>
</protein>
<dbReference type="RefSeq" id="XP_026624777.1">
    <property type="nucleotide sequence ID" value="XM_026771834.1"/>
</dbReference>
<feature type="region of interest" description="Disordered" evidence="1">
    <location>
        <begin position="23"/>
        <end position="51"/>
    </location>
</feature>
<evidence type="ECO:0000313" key="3">
    <source>
        <dbReference type="Proteomes" id="UP000253729"/>
    </source>
</evidence>
<proteinExistence type="predicted"/>
<evidence type="ECO:0000313" key="2">
    <source>
        <dbReference type="EMBL" id="RDH31755.1"/>
    </source>
</evidence>
<keyword evidence="3" id="KW-1185">Reference proteome</keyword>
<reference evidence="2 3" key="1">
    <citation type="submission" date="2018-07" db="EMBL/GenBank/DDBJ databases">
        <title>The genomes of Aspergillus section Nigri reveals drivers in fungal speciation.</title>
        <authorList>
            <consortium name="DOE Joint Genome Institute"/>
            <person name="Vesth T.C."/>
            <person name="Nybo J."/>
            <person name="Theobald S."/>
            <person name="Brandl J."/>
            <person name="Frisvad J.C."/>
            <person name="Nielsen K.F."/>
            <person name="Lyhne E.K."/>
            <person name="Kogle M.E."/>
            <person name="Kuo A."/>
            <person name="Riley R."/>
            <person name="Clum A."/>
            <person name="Nolan M."/>
            <person name="Lipzen A."/>
            <person name="Salamov A."/>
            <person name="Henrissat B."/>
            <person name="Wiebenga A."/>
            <person name="De vries R.P."/>
            <person name="Grigoriev I.V."/>
            <person name="Mortensen U.H."/>
            <person name="Andersen M.R."/>
            <person name="Baker S.E."/>
        </authorList>
    </citation>
    <scope>NUCLEOTIDE SEQUENCE [LARGE SCALE GENOMIC DNA]</scope>
    <source>
        <strain evidence="2 3">CBS 139.54b</strain>
    </source>
</reference>
<feature type="compositionally biased region" description="Low complexity" evidence="1">
    <location>
        <begin position="24"/>
        <end position="42"/>
    </location>
</feature>
<dbReference type="GeneID" id="38140190"/>
<organism evidence="2 3">
    <name type="scientific">Aspergillus welwitschiae</name>
    <dbReference type="NCBI Taxonomy" id="1341132"/>
    <lineage>
        <taxon>Eukaryota</taxon>
        <taxon>Fungi</taxon>
        <taxon>Dikarya</taxon>
        <taxon>Ascomycota</taxon>
        <taxon>Pezizomycotina</taxon>
        <taxon>Eurotiomycetes</taxon>
        <taxon>Eurotiomycetidae</taxon>
        <taxon>Eurotiales</taxon>
        <taxon>Aspergillaceae</taxon>
        <taxon>Aspergillus</taxon>
        <taxon>Aspergillus subgen. Circumdati</taxon>
    </lineage>
</organism>
<evidence type="ECO:0000256" key="1">
    <source>
        <dbReference type="SAM" id="MobiDB-lite"/>
    </source>
</evidence>
<name>A0A3F3PXZ3_9EURO</name>
<dbReference type="AlphaFoldDB" id="A0A3F3PXZ3"/>